<evidence type="ECO:0000313" key="2">
    <source>
        <dbReference type="Proteomes" id="UP001194539"/>
    </source>
</evidence>
<keyword evidence="2" id="KW-1185">Reference proteome</keyword>
<dbReference type="EMBL" id="JACEGD010000007">
    <property type="protein sequence ID" value="MBH5386302.1"/>
    <property type="molecule type" value="Genomic_DNA"/>
</dbReference>
<proteinExistence type="predicted"/>
<name>A0ABS0NZ59_9BRAD</name>
<organism evidence="1 2">
    <name type="scientific">Bradyrhizobium diversitatis</name>
    <dbReference type="NCBI Taxonomy" id="2755406"/>
    <lineage>
        <taxon>Bacteria</taxon>
        <taxon>Pseudomonadati</taxon>
        <taxon>Pseudomonadota</taxon>
        <taxon>Alphaproteobacteria</taxon>
        <taxon>Hyphomicrobiales</taxon>
        <taxon>Nitrobacteraceae</taxon>
        <taxon>Bradyrhizobium</taxon>
    </lineage>
</organism>
<protein>
    <submittedName>
        <fullName evidence="1">Uncharacterized protein</fullName>
    </submittedName>
</protein>
<accession>A0ABS0NZ59</accession>
<comment type="caution">
    <text evidence="1">The sequence shown here is derived from an EMBL/GenBank/DDBJ whole genome shotgun (WGS) entry which is preliminary data.</text>
</comment>
<reference evidence="1 2" key="1">
    <citation type="submission" date="2020-07" db="EMBL/GenBank/DDBJ databases">
        <title>Bradyrhizobium diversity isolated from nodules of indigenous legumes of Western Australia.</title>
        <authorList>
            <person name="Klepa M.S."/>
        </authorList>
    </citation>
    <scope>NUCLEOTIDE SEQUENCE [LARGE SCALE GENOMIC DNA]</scope>
    <source>
        <strain evidence="1 2">CNPSo 4019</strain>
    </source>
</reference>
<sequence length="69" mass="7431">MAATTVLFGVVLRYLAVINPFDSTISGVGLTPLSHAERHTVHAQTGFRIGWSTMSEAGRYACATRRHAA</sequence>
<evidence type="ECO:0000313" key="1">
    <source>
        <dbReference type="EMBL" id="MBH5386302.1"/>
    </source>
</evidence>
<dbReference type="Proteomes" id="UP001194539">
    <property type="component" value="Unassembled WGS sequence"/>
</dbReference>
<dbReference type="RefSeq" id="WP_197965824.1">
    <property type="nucleotide sequence ID" value="NZ_JACEGD010000007.1"/>
</dbReference>
<gene>
    <name evidence="1" type="ORF">H1B27_08385</name>
</gene>